<dbReference type="UniPathway" id="UPA00124"/>
<comment type="caution">
    <text evidence="8">The sequence shown here is derived from an EMBL/GenBank/DDBJ whole genome shotgun (WGS) entry which is preliminary data.</text>
</comment>
<organism evidence="8 9">
    <name type="scientific">Blastopirellula marina</name>
    <dbReference type="NCBI Taxonomy" id="124"/>
    <lineage>
        <taxon>Bacteria</taxon>
        <taxon>Pseudomonadati</taxon>
        <taxon>Planctomycetota</taxon>
        <taxon>Planctomycetia</taxon>
        <taxon>Pirellulales</taxon>
        <taxon>Pirellulaceae</taxon>
        <taxon>Blastopirellula</taxon>
    </lineage>
</organism>
<dbReference type="GO" id="GO:0000271">
    <property type="term" value="P:polysaccharide biosynthetic process"/>
    <property type="evidence" value="ECO:0007669"/>
    <property type="project" value="TreeGrafter"/>
</dbReference>
<sequence>MIVTPTKLESCVLIEPRVFQDDRGFFLETYNANRYREAGVPLTFVQDNHSCSKLHTLRGLHYQIDRPQGKLVWAIRGEILDVAVDIRRSSPTFGQWYSVILSSENRRQLYVPPGFAHGFCALSEGTEIIYKCTDVYSPAGERTIAWNDPTLAIEWPVETPLLSPKDSEGVLFADAELFD</sequence>
<dbReference type="Pfam" id="PF00908">
    <property type="entry name" value="dTDP_sugar_isom"/>
    <property type="match status" value="1"/>
</dbReference>
<dbReference type="InterPro" id="IPR014710">
    <property type="entry name" value="RmlC-like_jellyroll"/>
</dbReference>
<dbReference type="RefSeq" id="WP_105337638.1">
    <property type="nucleotide sequence ID" value="NZ_PUHZ01000022.1"/>
</dbReference>
<feature type="active site" description="Proton acceptor" evidence="5">
    <location>
        <position position="61"/>
    </location>
</feature>
<protein>
    <recommendedName>
        <fullName evidence="4 7">dTDP-4-dehydrorhamnose 3,5-epimerase</fullName>
        <ecNumber evidence="3 7">5.1.3.13</ecNumber>
    </recommendedName>
    <alternativeName>
        <fullName evidence="7">Thymidine diphospho-4-keto-rhamnose 3,5-epimerase</fullName>
    </alternativeName>
</protein>
<dbReference type="GO" id="GO:0019305">
    <property type="term" value="P:dTDP-rhamnose biosynthetic process"/>
    <property type="evidence" value="ECO:0007669"/>
    <property type="project" value="UniProtKB-UniRule"/>
</dbReference>
<dbReference type="AlphaFoldDB" id="A0A2S8GHE5"/>
<feature type="site" description="Participates in a stacking interaction with the thymidine ring of dTDP-4-oxo-6-deoxyglucose" evidence="6">
    <location>
        <position position="136"/>
    </location>
</feature>
<name>A0A2S8GHE5_9BACT</name>
<keyword evidence="7" id="KW-0413">Isomerase</keyword>
<evidence type="ECO:0000256" key="6">
    <source>
        <dbReference type="PIRSR" id="PIRSR600888-3"/>
    </source>
</evidence>
<dbReference type="OrthoDB" id="9800680at2"/>
<gene>
    <name evidence="8" type="primary">rfbC</name>
    <name evidence="8" type="ORF">C5Y93_22110</name>
</gene>
<comment type="catalytic activity">
    <reaction evidence="1 7">
        <text>dTDP-4-dehydro-6-deoxy-alpha-D-glucose = dTDP-4-dehydro-beta-L-rhamnose</text>
        <dbReference type="Rhea" id="RHEA:16969"/>
        <dbReference type="ChEBI" id="CHEBI:57649"/>
        <dbReference type="ChEBI" id="CHEBI:62830"/>
        <dbReference type="EC" id="5.1.3.13"/>
    </reaction>
</comment>
<accession>A0A2S8GHE5</accession>
<dbReference type="EC" id="5.1.3.13" evidence="3 7"/>
<dbReference type="Gene3D" id="2.60.120.10">
    <property type="entry name" value="Jelly Rolls"/>
    <property type="match status" value="1"/>
</dbReference>
<comment type="pathway">
    <text evidence="7">Carbohydrate biosynthesis; dTDP-L-rhamnose biosynthesis.</text>
</comment>
<proteinExistence type="inferred from homology"/>
<dbReference type="CDD" id="cd00438">
    <property type="entry name" value="cupin_RmlC"/>
    <property type="match status" value="1"/>
</dbReference>
<evidence type="ECO:0000256" key="5">
    <source>
        <dbReference type="PIRSR" id="PIRSR600888-1"/>
    </source>
</evidence>
<evidence type="ECO:0000256" key="2">
    <source>
        <dbReference type="ARBA" id="ARBA00001997"/>
    </source>
</evidence>
<dbReference type="GO" id="GO:0005829">
    <property type="term" value="C:cytosol"/>
    <property type="evidence" value="ECO:0007669"/>
    <property type="project" value="TreeGrafter"/>
</dbReference>
<evidence type="ECO:0000313" key="8">
    <source>
        <dbReference type="EMBL" id="PQO43882.1"/>
    </source>
</evidence>
<dbReference type="GO" id="GO:0008830">
    <property type="term" value="F:dTDP-4-dehydrorhamnose 3,5-epimerase activity"/>
    <property type="evidence" value="ECO:0007669"/>
    <property type="project" value="UniProtKB-UniRule"/>
</dbReference>
<dbReference type="Proteomes" id="UP000237819">
    <property type="component" value="Unassembled WGS sequence"/>
</dbReference>
<dbReference type="InterPro" id="IPR011051">
    <property type="entry name" value="RmlC_Cupin_sf"/>
</dbReference>
<dbReference type="PANTHER" id="PTHR21047:SF2">
    <property type="entry name" value="THYMIDINE DIPHOSPHO-4-KETO-RHAMNOSE 3,5-EPIMERASE"/>
    <property type="match status" value="1"/>
</dbReference>
<feature type="active site" description="Proton donor" evidence="5">
    <location>
        <position position="130"/>
    </location>
</feature>
<dbReference type="PANTHER" id="PTHR21047">
    <property type="entry name" value="DTDP-6-DEOXY-D-GLUCOSE-3,5 EPIMERASE"/>
    <property type="match status" value="1"/>
</dbReference>
<comment type="subunit">
    <text evidence="7">Homodimer.</text>
</comment>
<dbReference type="InterPro" id="IPR000888">
    <property type="entry name" value="RmlC-like"/>
</dbReference>
<evidence type="ECO:0000313" key="9">
    <source>
        <dbReference type="Proteomes" id="UP000237819"/>
    </source>
</evidence>
<dbReference type="NCBIfam" id="TIGR01221">
    <property type="entry name" value="rmlC"/>
    <property type="match status" value="1"/>
</dbReference>
<evidence type="ECO:0000256" key="4">
    <source>
        <dbReference type="ARBA" id="ARBA00019595"/>
    </source>
</evidence>
<reference evidence="8 9" key="1">
    <citation type="submission" date="2018-02" db="EMBL/GenBank/DDBJ databases">
        <title>Comparative genomes isolates from brazilian mangrove.</title>
        <authorList>
            <person name="Araujo J.E."/>
            <person name="Taketani R.G."/>
            <person name="Silva M.C.P."/>
            <person name="Loureco M.V."/>
            <person name="Andreote F.D."/>
        </authorList>
    </citation>
    <scope>NUCLEOTIDE SEQUENCE [LARGE SCALE GENOMIC DNA]</scope>
    <source>
        <strain evidence="8 9">Nap-Phe MGV</strain>
    </source>
</reference>
<evidence type="ECO:0000256" key="3">
    <source>
        <dbReference type="ARBA" id="ARBA00012098"/>
    </source>
</evidence>
<comment type="similarity">
    <text evidence="7">Belongs to the dTDP-4-dehydrorhamnose 3,5-epimerase family.</text>
</comment>
<comment type="function">
    <text evidence="2 7">Catalyzes the epimerization of the C3' and C5'positions of dTDP-6-deoxy-D-xylo-4-hexulose, forming dTDP-6-deoxy-L-lyxo-4-hexulose.</text>
</comment>
<dbReference type="EMBL" id="PUHZ01000022">
    <property type="protein sequence ID" value="PQO43882.1"/>
    <property type="molecule type" value="Genomic_DNA"/>
</dbReference>
<evidence type="ECO:0000256" key="7">
    <source>
        <dbReference type="RuleBase" id="RU364069"/>
    </source>
</evidence>
<dbReference type="SUPFAM" id="SSF51182">
    <property type="entry name" value="RmlC-like cupins"/>
    <property type="match status" value="1"/>
</dbReference>
<evidence type="ECO:0000256" key="1">
    <source>
        <dbReference type="ARBA" id="ARBA00001298"/>
    </source>
</evidence>